<feature type="compositionally biased region" description="Polar residues" evidence="8">
    <location>
        <begin position="13"/>
        <end position="22"/>
    </location>
</feature>
<dbReference type="PROSITE" id="PS50245">
    <property type="entry name" value="CAP_GLY_2"/>
    <property type="match status" value="2"/>
</dbReference>
<keyword evidence="3" id="KW-0493">Microtubule</keyword>
<protein>
    <recommendedName>
        <fullName evidence="9">CAP-Gly domain-containing protein</fullName>
    </recommendedName>
</protein>
<evidence type="ECO:0000256" key="4">
    <source>
        <dbReference type="ARBA" id="ARBA00022737"/>
    </source>
</evidence>
<keyword evidence="5 7" id="KW-0175">Coiled coil</keyword>
<feature type="coiled-coil region" evidence="7">
    <location>
        <begin position="485"/>
        <end position="520"/>
    </location>
</feature>
<feature type="coiled-coil region" evidence="7">
    <location>
        <begin position="674"/>
        <end position="1203"/>
    </location>
</feature>
<keyword evidence="2" id="KW-0963">Cytoplasm</keyword>
<proteinExistence type="predicted"/>
<comment type="subcellular location">
    <subcellularLocation>
        <location evidence="1">Cytoplasm</location>
        <location evidence="1">Cytoskeleton</location>
    </subcellularLocation>
</comment>
<dbReference type="PANTHER" id="PTHR18916">
    <property type="entry name" value="DYNACTIN 1-RELATED MICROTUBULE-BINDING"/>
    <property type="match status" value="1"/>
</dbReference>
<name>A0A814XT71_9BILA</name>
<dbReference type="InterPro" id="IPR036859">
    <property type="entry name" value="CAP-Gly_dom_sf"/>
</dbReference>
<feature type="compositionally biased region" description="Low complexity" evidence="8">
    <location>
        <begin position="297"/>
        <end position="313"/>
    </location>
</feature>
<evidence type="ECO:0000256" key="8">
    <source>
        <dbReference type="SAM" id="MobiDB-lite"/>
    </source>
</evidence>
<feature type="compositionally biased region" description="Low complexity" evidence="8">
    <location>
        <begin position="26"/>
        <end position="43"/>
    </location>
</feature>
<feature type="domain" description="CAP-Gly" evidence="9">
    <location>
        <begin position="71"/>
        <end position="113"/>
    </location>
</feature>
<dbReference type="Proteomes" id="UP000663891">
    <property type="component" value="Unassembled WGS sequence"/>
</dbReference>
<sequence length="1294" mass="149817">MSKLPTSRLPVTPSKTTNTSKSGLRPPQQSSTAAASSQQVSPTGGDSSNNSFVIGDRVTANGKSGAVAFIGPTKFADGEWIGIILDEAQGKNDGSYEGTRYFETEANRGLFCRAAKVQRLVQNGANSGGGGGETSGSVKSQTTPLNESSKLSTSTSNLNKGGDADATLVNTTVVDTSITTNEQTLSAEPSSSQELRVGDRVVVSGTKFGTLKYLGKIHVAEGIWCGIQLDDPLGKNDGSVSGKRYFTCQQRYGLFSPLARVEKVTNEMTQSQILARKASISSSTNNPQLHRSTSQESLHSNLSEFSTSSNSISRIPMRTPGKTQQQKLVTNTNVYGTPNTKSLLTQAAATLAAVTPSSNQLTNLVQTIKEKDIFIEKLQSQREQDRLEFSRAAQQVDEMESRMLAFKQQYDVKELENEQLKKEQYQTTQRIEDLEFQLEEYKLTDTNKEHLPTSVIPDGHRLLAPKDIEIYEQIKEKVLELESFNQKLVLEKQTLQDEHRQELKRQNENIETDYKSRFNELEQKYNDELKNKQINNIESIKSEYEIKLNDKDKQINDSIEKIKQEKQQEIDQLKTQIIDLQNKEQNKTTALSEKESFYEQQLQEQRLKVEQFTKETQEVQSRLTSLQQEKETNEKQINDLHNELKRYQESLVPELEKQCQTLKSDLENRNHTANLAVNERESQYEQKIQEYQTNINQAIQETDKVRLELKQIHEENLLKEKQTNELINTLKQDYEEQSKKLRIELTELNDRENKAMTNFKERESTFEIQLKEYENKFGKLNDQLETNQSELLKLQEEKISNEKKSTEAINTLKQDYERQYEILKTELTELQDRDRTQNMASNERETHYESQIKEYQTKRDQAVRETQDLRNELTKLQEDKNLNETKLNESINTIKQDSEKQIQSLKTQINELENQNQTKTNEFTEKDQQIKEYQSKLDELNKENTQLREQIERNQQENNIKINQIEKEFHEKQQTQNEFTQRTENLTKEFEELKVLNESLKKDCQDLQNRYNDIQNECQKQISSNEQLKNTNDNIVNEKQALIDQLTKQINDMQQIQAELIEKQIKQHADFDQQRIENTNNQEKLYKDKTEEYEKDLVLMKSQYLVQTENMNLEYEQEKLRLKNQLQQALQANSGNINTSTSNSNVKQLEYELTEARYQIEKLEKQIVANTTKDDRSSLEGQINFLNDVIVELRNTNERLTKEMEFQKNPFAGDDELTGNTNGLMKSSAPRLYCDMCEVFDQHDTDDCPKQSSLLDEQPQIDHQTRERVLPPPRLYCEKCEEFDHDCNEADETY</sequence>
<keyword evidence="4" id="KW-0677">Repeat</keyword>
<feature type="compositionally biased region" description="Polar residues" evidence="8">
    <location>
        <begin position="278"/>
        <end position="296"/>
    </location>
</feature>
<dbReference type="InterPro" id="IPR000938">
    <property type="entry name" value="CAP-Gly_domain"/>
</dbReference>
<feature type="coiled-coil region" evidence="7">
    <location>
        <begin position="375"/>
        <end position="437"/>
    </location>
</feature>
<feature type="domain" description="CAP-Gly" evidence="9">
    <location>
        <begin position="215"/>
        <end position="257"/>
    </location>
</feature>
<dbReference type="Gene3D" id="2.30.30.190">
    <property type="entry name" value="CAP Gly-rich-like domain"/>
    <property type="match status" value="2"/>
</dbReference>
<comment type="caution">
    <text evidence="10">The sequence shown here is derived from an EMBL/GenBank/DDBJ whole genome shotgun (WGS) entry which is preliminary data.</text>
</comment>
<feature type="region of interest" description="Disordered" evidence="8">
    <location>
        <begin position="278"/>
        <end position="326"/>
    </location>
</feature>
<dbReference type="GO" id="GO:0005874">
    <property type="term" value="C:microtubule"/>
    <property type="evidence" value="ECO:0007669"/>
    <property type="project" value="UniProtKB-KW"/>
</dbReference>
<dbReference type="PANTHER" id="PTHR18916:SF93">
    <property type="entry name" value="RESTIN HOMOLOG"/>
    <property type="match status" value="1"/>
</dbReference>
<feature type="region of interest" description="Disordered" evidence="8">
    <location>
        <begin position="123"/>
        <end position="163"/>
    </location>
</feature>
<dbReference type="OrthoDB" id="5412539at2759"/>
<feature type="region of interest" description="Disordered" evidence="8">
    <location>
        <begin position="1"/>
        <end position="52"/>
    </location>
</feature>
<evidence type="ECO:0000256" key="3">
    <source>
        <dbReference type="ARBA" id="ARBA00022701"/>
    </source>
</evidence>
<evidence type="ECO:0000256" key="6">
    <source>
        <dbReference type="ARBA" id="ARBA00023212"/>
    </source>
</evidence>
<organism evidence="10 11">
    <name type="scientific">Adineta steineri</name>
    <dbReference type="NCBI Taxonomy" id="433720"/>
    <lineage>
        <taxon>Eukaryota</taxon>
        <taxon>Metazoa</taxon>
        <taxon>Spiralia</taxon>
        <taxon>Gnathifera</taxon>
        <taxon>Rotifera</taxon>
        <taxon>Eurotatoria</taxon>
        <taxon>Bdelloidea</taxon>
        <taxon>Adinetida</taxon>
        <taxon>Adinetidae</taxon>
        <taxon>Adineta</taxon>
    </lineage>
</organism>
<evidence type="ECO:0000256" key="1">
    <source>
        <dbReference type="ARBA" id="ARBA00004245"/>
    </source>
</evidence>
<evidence type="ECO:0000313" key="10">
    <source>
        <dbReference type="EMBL" id="CAF1220064.1"/>
    </source>
</evidence>
<dbReference type="SMART" id="SM01052">
    <property type="entry name" value="CAP_GLY"/>
    <property type="match status" value="2"/>
</dbReference>
<dbReference type="Pfam" id="PF16641">
    <property type="entry name" value="CLIP1_ZNF"/>
    <property type="match status" value="2"/>
</dbReference>
<accession>A0A814XT71</accession>
<dbReference type="InterPro" id="IPR032108">
    <property type="entry name" value="CLIP1_ZNF"/>
</dbReference>
<dbReference type="Pfam" id="PF01302">
    <property type="entry name" value="CAP_GLY"/>
    <property type="match status" value="2"/>
</dbReference>
<reference evidence="10" key="1">
    <citation type="submission" date="2021-02" db="EMBL/GenBank/DDBJ databases">
        <authorList>
            <person name="Nowell W R."/>
        </authorList>
    </citation>
    <scope>NUCLEOTIDE SEQUENCE</scope>
</reference>
<evidence type="ECO:0000313" key="11">
    <source>
        <dbReference type="Proteomes" id="UP000663891"/>
    </source>
</evidence>
<evidence type="ECO:0000256" key="7">
    <source>
        <dbReference type="SAM" id="Coils"/>
    </source>
</evidence>
<feature type="compositionally biased region" description="Low complexity" evidence="8">
    <location>
        <begin position="148"/>
        <end position="160"/>
    </location>
</feature>
<dbReference type="SUPFAM" id="SSF74924">
    <property type="entry name" value="Cap-Gly domain"/>
    <property type="match status" value="2"/>
</dbReference>
<evidence type="ECO:0000259" key="9">
    <source>
        <dbReference type="PROSITE" id="PS50245"/>
    </source>
</evidence>
<evidence type="ECO:0000256" key="2">
    <source>
        <dbReference type="ARBA" id="ARBA00022490"/>
    </source>
</evidence>
<feature type="coiled-coil region" evidence="7">
    <location>
        <begin position="548"/>
        <end position="650"/>
    </location>
</feature>
<gene>
    <name evidence="10" type="ORF">VCS650_LOCUS26664</name>
</gene>
<keyword evidence="6" id="KW-0206">Cytoskeleton</keyword>
<dbReference type="EMBL" id="CAJNON010000362">
    <property type="protein sequence ID" value="CAF1220064.1"/>
    <property type="molecule type" value="Genomic_DNA"/>
</dbReference>
<dbReference type="PROSITE" id="PS00845">
    <property type="entry name" value="CAP_GLY_1"/>
    <property type="match status" value="2"/>
</dbReference>
<evidence type="ECO:0000256" key="5">
    <source>
        <dbReference type="ARBA" id="ARBA00023054"/>
    </source>
</evidence>